<keyword evidence="2" id="KW-0677">Repeat</keyword>
<name>R7U5H9_CAPTE</name>
<dbReference type="EMBL" id="KB305274">
    <property type="protein sequence ID" value="ELU01229.1"/>
    <property type="molecule type" value="Genomic_DNA"/>
</dbReference>
<dbReference type="Gene3D" id="3.30.160.60">
    <property type="entry name" value="Classic Zinc Finger"/>
    <property type="match status" value="1"/>
</dbReference>
<feature type="region of interest" description="Disordered" evidence="5">
    <location>
        <begin position="1"/>
        <end position="47"/>
    </location>
</feature>
<proteinExistence type="predicted"/>
<keyword evidence="9" id="KW-1185">Reference proteome</keyword>
<dbReference type="GO" id="GO:0008270">
    <property type="term" value="F:zinc ion binding"/>
    <property type="evidence" value="ECO:0007669"/>
    <property type="project" value="UniProtKB-KW"/>
</dbReference>
<organism evidence="7">
    <name type="scientific">Capitella teleta</name>
    <name type="common">Polychaete worm</name>
    <dbReference type="NCBI Taxonomy" id="283909"/>
    <lineage>
        <taxon>Eukaryota</taxon>
        <taxon>Metazoa</taxon>
        <taxon>Spiralia</taxon>
        <taxon>Lophotrochozoa</taxon>
        <taxon>Annelida</taxon>
        <taxon>Polychaeta</taxon>
        <taxon>Sedentaria</taxon>
        <taxon>Scolecida</taxon>
        <taxon>Capitellidae</taxon>
        <taxon>Capitella</taxon>
    </lineage>
</organism>
<evidence type="ECO:0000256" key="2">
    <source>
        <dbReference type="ARBA" id="ARBA00022737"/>
    </source>
</evidence>
<feature type="domain" description="C2H2-type" evidence="6">
    <location>
        <begin position="128"/>
        <end position="150"/>
    </location>
</feature>
<keyword evidence="1" id="KW-0479">Metal-binding</keyword>
<reference evidence="8" key="3">
    <citation type="submission" date="2015-06" db="UniProtKB">
        <authorList>
            <consortium name="EnsemblMetazoa"/>
        </authorList>
    </citation>
    <scope>IDENTIFICATION</scope>
</reference>
<dbReference type="Proteomes" id="UP000014760">
    <property type="component" value="Unassembled WGS sequence"/>
</dbReference>
<evidence type="ECO:0000313" key="8">
    <source>
        <dbReference type="EnsemblMetazoa" id="CapteP204819"/>
    </source>
</evidence>
<dbReference type="GO" id="GO:0005634">
    <property type="term" value="C:nucleus"/>
    <property type="evidence" value="ECO:0007669"/>
    <property type="project" value="TreeGrafter"/>
</dbReference>
<dbReference type="EMBL" id="AMQN01009371">
    <property type="status" value="NOT_ANNOTATED_CDS"/>
    <property type="molecule type" value="Genomic_DNA"/>
</dbReference>
<evidence type="ECO:0000259" key="6">
    <source>
        <dbReference type="SMART" id="SM00355"/>
    </source>
</evidence>
<dbReference type="PANTHER" id="PTHR24403:SF67">
    <property type="entry name" value="FI01116P-RELATED"/>
    <property type="match status" value="1"/>
</dbReference>
<keyword evidence="3" id="KW-0863">Zinc-finger</keyword>
<keyword evidence="4" id="KW-0862">Zinc</keyword>
<accession>R7U5H9</accession>
<dbReference type="GO" id="GO:0045944">
    <property type="term" value="P:positive regulation of transcription by RNA polymerase II"/>
    <property type="evidence" value="ECO:0007669"/>
    <property type="project" value="TreeGrafter"/>
</dbReference>
<feature type="domain" description="C2H2-type" evidence="6">
    <location>
        <begin position="156"/>
        <end position="178"/>
    </location>
</feature>
<evidence type="ECO:0000256" key="1">
    <source>
        <dbReference type="ARBA" id="ARBA00022723"/>
    </source>
</evidence>
<dbReference type="PANTHER" id="PTHR24403">
    <property type="entry name" value="ZINC FINGER PROTEIN"/>
    <property type="match status" value="1"/>
</dbReference>
<dbReference type="HOGENOM" id="CLU_691254_0_0_1"/>
<evidence type="ECO:0000256" key="4">
    <source>
        <dbReference type="ARBA" id="ARBA00022833"/>
    </source>
</evidence>
<dbReference type="InterPro" id="IPR013087">
    <property type="entry name" value="Znf_C2H2_type"/>
</dbReference>
<sequence length="442" mass="48970">MSSLPDEPCSAQTQPELETSPKNRRKATVHKSFPVRKSASPDGDNPLRMMFGVPQGSVNKVNPMSDFANPPQKVLNSAVTSVVHPANAKDILEEHVLSEEREQSEEGGSSIISLADKPVTQPSLVGKYFCHLCSFSASEKEPMVDHLDVHNIDYFFTCARCPEKNYKKFMMGHIRDSHPGGLSDLCSLVDETKFFEFRPLDDTSSDDFLVCTVPPRPRQNSVPVNMVRPMIAGQALHSTVETDVLNHEAPLPASSQPAPSVLPARFMPPSLTEDISLPPPPLMHCAPLQHETRRHSLPLSRGPAHLHYPQDIPKEPTPLMEDLTMNADEFRVSPTVQQLPDEESEAKKIVSICNVTPHRPPVQSNPSPPVSQADPGHHKCPCCPVITISRDDLRQHMLTHEPDMQLICPYCPAYNQMPLISLENHIRLIHPGQAICYLPSGV</sequence>
<reference evidence="7 9" key="2">
    <citation type="journal article" date="2013" name="Nature">
        <title>Insights into bilaterian evolution from three spiralian genomes.</title>
        <authorList>
            <person name="Simakov O."/>
            <person name="Marletaz F."/>
            <person name="Cho S.J."/>
            <person name="Edsinger-Gonzales E."/>
            <person name="Havlak P."/>
            <person name="Hellsten U."/>
            <person name="Kuo D.H."/>
            <person name="Larsson T."/>
            <person name="Lv J."/>
            <person name="Arendt D."/>
            <person name="Savage R."/>
            <person name="Osoegawa K."/>
            <person name="de Jong P."/>
            <person name="Grimwood J."/>
            <person name="Chapman J.A."/>
            <person name="Shapiro H."/>
            <person name="Aerts A."/>
            <person name="Otillar R.P."/>
            <person name="Terry A.Y."/>
            <person name="Boore J.L."/>
            <person name="Grigoriev I.V."/>
            <person name="Lindberg D.R."/>
            <person name="Seaver E.C."/>
            <person name="Weisblat D.A."/>
            <person name="Putnam N.H."/>
            <person name="Rokhsar D.S."/>
        </authorList>
    </citation>
    <scope>NUCLEOTIDE SEQUENCE</scope>
    <source>
        <strain evidence="7 9">I ESC-2004</strain>
    </source>
</reference>
<gene>
    <name evidence="7" type="ORF">CAPTEDRAFT_204819</name>
</gene>
<evidence type="ECO:0000313" key="7">
    <source>
        <dbReference type="EMBL" id="ELU01229.1"/>
    </source>
</evidence>
<dbReference type="InterPro" id="IPR050688">
    <property type="entry name" value="Zinc_finger/UBP_domain"/>
</dbReference>
<dbReference type="SMART" id="SM00355">
    <property type="entry name" value="ZnF_C2H2"/>
    <property type="match status" value="4"/>
</dbReference>
<dbReference type="AlphaFoldDB" id="R7U5H9"/>
<feature type="domain" description="C2H2-type" evidence="6">
    <location>
        <begin position="406"/>
        <end position="430"/>
    </location>
</feature>
<evidence type="ECO:0000256" key="5">
    <source>
        <dbReference type="SAM" id="MobiDB-lite"/>
    </source>
</evidence>
<feature type="domain" description="C2H2-type" evidence="6">
    <location>
        <begin position="378"/>
        <end position="400"/>
    </location>
</feature>
<evidence type="ECO:0000313" key="9">
    <source>
        <dbReference type="Proteomes" id="UP000014760"/>
    </source>
</evidence>
<reference evidence="9" key="1">
    <citation type="submission" date="2012-12" db="EMBL/GenBank/DDBJ databases">
        <authorList>
            <person name="Hellsten U."/>
            <person name="Grimwood J."/>
            <person name="Chapman J.A."/>
            <person name="Shapiro H."/>
            <person name="Aerts A."/>
            <person name="Otillar R.P."/>
            <person name="Terry A.Y."/>
            <person name="Boore J.L."/>
            <person name="Simakov O."/>
            <person name="Marletaz F."/>
            <person name="Cho S.-J."/>
            <person name="Edsinger-Gonzales E."/>
            <person name="Havlak P."/>
            <person name="Kuo D.-H."/>
            <person name="Larsson T."/>
            <person name="Lv J."/>
            <person name="Arendt D."/>
            <person name="Savage R."/>
            <person name="Osoegawa K."/>
            <person name="de Jong P."/>
            <person name="Lindberg D.R."/>
            <person name="Seaver E.C."/>
            <person name="Weisblat D.A."/>
            <person name="Putnam N.H."/>
            <person name="Grigoriev I.V."/>
            <person name="Rokhsar D.S."/>
        </authorList>
    </citation>
    <scope>NUCLEOTIDE SEQUENCE</scope>
    <source>
        <strain evidence="9">I ESC-2004</strain>
    </source>
</reference>
<dbReference type="EnsemblMetazoa" id="CapteT204819">
    <property type="protein sequence ID" value="CapteP204819"/>
    <property type="gene ID" value="CapteG204819"/>
</dbReference>
<protein>
    <recommendedName>
        <fullName evidence="6">C2H2-type domain-containing protein</fullName>
    </recommendedName>
</protein>
<evidence type="ECO:0000256" key="3">
    <source>
        <dbReference type="ARBA" id="ARBA00022771"/>
    </source>
</evidence>